<evidence type="ECO:0000313" key="1">
    <source>
        <dbReference type="EMBL" id="PRT52904.1"/>
    </source>
</evidence>
<sequence>MDLPQRRGLNGSRLGNDVWKQIQTNSFLSARPFLTFREFKSLRNNLIREIEDKNEHKILHCDSSSLTAKDAVLADLALDDQRLGDLRDEH</sequence>
<comment type="caution">
    <text evidence="1">The sequence shown here is derived from an EMBL/GenBank/DDBJ whole genome shotgun (WGS) entry which is preliminary data.</text>
</comment>
<dbReference type="Proteomes" id="UP000238350">
    <property type="component" value="Unassembled WGS sequence"/>
</dbReference>
<name>A0A2T0FD33_9ASCO</name>
<gene>
    <name evidence="1" type="ORF">B9G98_00524</name>
</gene>
<dbReference type="GeneID" id="36514273"/>
<dbReference type="AlphaFoldDB" id="A0A2T0FD33"/>
<organism evidence="1 2">
    <name type="scientific">Wickerhamiella sorbophila</name>
    <dbReference type="NCBI Taxonomy" id="45607"/>
    <lineage>
        <taxon>Eukaryota</taxon>
        <taxon>Fungi</taxon>
        <taxon>Dikarya</taxon>
        <taxon>Ascomycota</taxon>
        <taxon>Saccharomycotina</taxon>
        <taxon>Dipodascomycetes</taxon>
        <taxon>Dipodascales</taxon>
        <taxon>Trichomonascaceae</taxon>
        <taxon>Wickerhamiella</taxon>
    </lineage>
</organism>
<protein>
    <submittedName>
        <fullName evidence="1">Uncharacterized protein</fullName>
    </submittedName>
</protein>
<keyword evidence="2" id="KW-1185">Reference proteome</keyword>
<accession>A0A2T0FD33</accession>
<proteinExistence type="predicted"/>
<dbReference type="EMBL" id="NDIQ01000001">
    <property type="protein sequence ID" value="PRT52904.1"/>
    <property type="molecule type" value="Genomic_DNA"/>
</dbReference>
<reference evidence="1 2" key="1">
    <citation type="submission" date="2017-04" db="EMBL/GenBank/DDBJ databases">
        <title>Genome sequencing of [Candida] sorbophila.</title>
        <authorList>
            <person name="Ahn J.O."/>
        </authorList>
    </citation>
    <scope>NUCLEOTIDE SEQUENCE [LARGE SCALE GENOMIC DNA]</scope>
    <source>
        <strain evidence="1 2">DS02</strain>
    </source>
</reference>
<dbReference type="RefSeq" id="XP_024662850.1">
    <property type="nucleotide sequence ID" value="XM_024807082.1"/>
</dbReference>
<evidence type="ECO:0000313" key="2">
    <source>
        <dbReference type="Proteomes" id="UP000238350"/>
    </source>
</evidence>